<name>A0A5M8RVE3_9BACI</name>
<proteinExistence type="predicted"/>
<dbReference type="EMBL" id="QSND01000002">
    <property type="protein sequence ID" value="KAA6451849.1"/>
    <property type="molecule type" value="Genomic_DNA"/>
</dbReference>
<accession>A0A5M8RVE3</accession>
<comment type="caution">
    <text evidence="1">The sequence shown here is derived from an EMBL/GenBank/DDBJ whole genome shotgun (WGS) entry which is preliminary data.</text>
</comment>
<evidence type="ECO:0000313" key="2">
    <source>
        <dbReference type="Proteomes" id="UP000324326"/>
    </source>
</evidence>
<reference evidence="1 2" key="1">
    <citation type="submission" date="2018-08" db="EMBL/GenBank/DDBJ databases">
        <title>Bacillus phenotypic plasticity.</title>
        <authorList>
            <person name="Hurtado E."/>
        </authorList>
    </citation>
    <scope>NUCLEOTIDE SEQUENCE [LARGE SCALE GENOMIC DNA]</scope>
    <source>
        <strain evidence="1 2">427</strain>
    </source>
</reference>
<dbReference type="Proteomes" id="UP000324326">
    <property type="component" value="Unassembled WGS sequence"/>
</dbReference>
<evidence type="ECO:0000313" key="1">
    <source>
        <dbReference type="EMBL" id="KAA6451849.1"/>
    </source>
</evidence>
<dbReference type="RefSeq" id="WP_148957691.1">
    <property type="nucleotide sequence ID" value="NZ_QSND01000002.1"/>
</dbReference>
<sequence length="77" mass="9661">MEENISSYTYIDQYDEIQIDSRYYEAEAKIYNETDTYWLKIKKDAETYFENYMKNNREVCREYLLTTKRMFDYVLKE</sequence>
<dbReference type="AlphaFoldDB" id="A0A5M8RVE3"/>
<organism evidence="1 2">
    <name type="scientific">Bacillus swezeyi</name>
    <dbReference type="NCBI Taxonomy" id="1925020"/>
    <lineage>
        <taxon>Bacteria</taxon>
        <taxon>Bacillati</taxon>
        <taxon>Bacillota</taxon>
        <taxon>Bacilli</taxon>
        <taxon>Bacillales</taxon>
        <taxon>Bacillaceae</taxon>
        <taxon>Bacillus</taxon>
    </lineage>
</organism>
<protein>
    <submittedName>
        <fullName evidence="1">Uncharacterized protein</fullName>
    </submittedName>
</protein>
<gene>
    <name evidence="1" type="ORF">DX927_14135</name>
</gene>